<feature type="repeat" description="ANK" evidence="6">
    <location>
        <begin position="195"/>
        <end position="227"/>
    </location>
</feature>
<feature type="repeat" description="ANK" evidence="6">
    <location>
        <begin position="261"/>
        <end position="293"/>
    </location>
</feature>
<keyword evidence="4 7" id="KW-0067">ATP-binding</keyword>
<feature type="domain" description="Protein kinase" evidence="8">
    <location>
        <begin position="428"/>
        <end position="680"/>
    </location>
</feature>
<feature type="repeat" description="ANK" evidence="6">
    <location>
        <begin position="356"/>
        <end position="389"/>
    </location>
</feature>
<evidence type="ECO:0000256" key="2">
    <source>
        <dbReference type="ARBA" id="ARBA00022737"/>
    </source>
</evidence>
<dbReference type="Pfam" id="PF12796">
    <property type="entry name" value="Ank_2"/>
    <property type="match status" value="3"/>
</dbReference>
<evidence type="ECO:0000256" key="6">
    <source>
        <dbReference type="PROSITE-ProRule" id="PRU00023"/>
    </source>
</evidence>
<accession>A0A1V9Y5V1</accession>
<evidence type="ECO:0000256" key="1">
    <source>
        <dbReference type="ARBA" id="ARBA00022527"/>
    </source>
</evidence>
<dbReference type="Gene3D" id="1.10.510.10">
    <property type="entry name" value="Transferase(Phosphotransferase) domain 1"/>
    <property type="match status" value="1"/>
</dbReference>
<evidence type="ECO:0000256" key="5">
    <source>
        <dbReference type="ARBA" id="ARBA00023043"/>
    </source>
</evidence>
<proteinExistence type="predicted"/>
<dbReference type="Pfam" id="PF07714">
    <property type="entry name" value="PK_Tyr_Ser-Thr"/>
    <property type="match status" value="1"/>
</dbReference>
<dbReference type="STRING" id="1202772.A0A1V9Y5V1"/>
<feature type="repeat" description="ANK" evidence="6">
    <location>
        <begin position="162"/>
        <end position="194"/>
    </location>
</feature>
<dbReference type="PANTHER" id="PTHR24126">
    <property type="entry name" value="ANKYRIN REPEAT, PH AND SEC7 DOMAIN CONTAINING PROTEIN SECG-RELATED"/>
    <property type="match status" value="1"/>
</dbReference>
<feature type="repeat" description="ANK" evidence="6">
    <location>
        <begin position="228"/>
        <end position="260"/>
    </location>
</feature>
<organism evidence="9 10">
    <name type="scientific">Achlya hypogyna</name>
    <name type="common">Oomycete</name>
    <name type="synonym">Protoachlya hypogyna</name>
    <dbReference type="NCBI Taxonomy" id="1202772"/>
    <lineage>
        <taxon>Eukaryota</taxon>
        <taxon>Sar</taxon>
        <taxon>Stramenopiles</taxon>
        <taxon>Oomycota</taxon>
        <taxon>Saprolegniomycetes</taxon>
        <taxon>Saprolegniales</taxon>
        <taxon>Achlyaceae</taxon>
        <taxon>Achlya</taxon>
    </lineage>
</organism>
<dbReference type="InterPro" id="IPR001245">
    <property type="entry name" value="Ser-Thr/Tyr_kinase_cat_dom"/>
</dbReference>
<keyword evidence="1" id="KW-0723">Serine/threonine-protein kinase</keyword>
<dbReference type="SUPFAM" id="SSF48403">
    <property type="entry name" value="Ankyrin repeat"/>
    <property type="match status" value="2"/>
</dbReference>
<dbReference type="Gene3D" id="3.30.200.20">
    <property type="entry name" value="Phosphorylase Kinase, domain 1"/>
    <property type="match status" value="1"/>
</dbReference>
<evidence type="ECO:0000259" key="8">
    <source>
        <dbReference type="PROSITE" id="PS50011"/>
    </source>
</evidence>
<evidence type="ECO:0000313" key="9">
    <source>
        <dbReference type="EMBL" id="OQR81048.1"/>
    </source>
</evidence>
<evidence type="ECO:0000256" key="4">
    <source>
        <dbReference type="ARBA" id="ARBA00022840"/>
    </source>
</evidence>
<dbReference type="OrthoDB" id="6380347at2759"/>
<dbReference type="SUPFAM" id="SSF56112">
    <property type="entry name" value="Protein kinase-like (PK-like)"/>
    <property type="match status" value="1"/>
</dbReference>
<dbReference type="Pfam" id="PF00023">
    <property type="entry name" value="Ank"/>
    <property type="match status" value="1"/>
</dbReference>
<dbReference type="GO" id="GO:0005524">
    <property type="term" value="F:ATP binding"/>
    <property type="evidence" value="ECO:0007669"/>
    <property type="project" value="UniProtKB-UniRule"/>
</dbReference>
<dbReference type="AlphaFoldDB" id="A0A1V9Y5V1"/>
<keyword evidence="3 7" id="KW-0547">Nucleotide-binding</keyword>
<feature type="repeat" description="ANK" evidence="6">
    <location>
        <begin position="96"/>
        <end position="128"/>
    </location>
</feature>
<feature type="binding site" evidence="7">
    <location>
        <position position="455"/>
    </location>
    <ligand>
        <name>ATP</name>
        <dbReference type="ChEBI" id="CHEBI:30616"/>
    </ligand>
</feature>
<dbReference type="PANTHER" id="PTHR24126:SF14">
    <property type="entry name" value="ANK_REP_REGION DOMAIN-CONTAINING PROTEIN"/>
    <property type="match status" value="1"/>
</dbReference>
<dbReference type="SMART" id="SM00248">
    <property type="entry name" value="ANK"/>
    <property type="match status" value="11"/>
</dbReference>
<dbReference type="PROSITE" id="PS50088">
    <property type="entry name" value="ANK_REPEAT"/>
    <property type="match status" value="10"/>
</dbReference>
<dbReference type="InterPro" id="IPR017441">
    <property type="entry name" value="Protein_kinase_ATP_BS"/>
</dbReference>
<keyword evidence="5 6" id="KW-0040">ANK repeat</keyword>
<gene>
    <name evidence="9" type="ORF">ACHHYP_16809</name>
</gene>
<dbReference type="PRINTS" id="PR00109">
    <property type="entry name" value="TYRKINASE"/>
</dbReference>
<dbReference type="GO" id="GO:0004674">
    <property type="term" value="F:protein serine/threonine kinase activity"/>
    <property type="evidence" value="ECO:0007669"/>
    <property type="project" value="UniProtKB-KW"/>
</dbReference>
<dbReference type="Gene3D" id="1.25.40.20">
    <property type="entry name" value="Ankyrin repeat-containing domain"/>
    <property type="match status" value="4"/>
</dbReference>
<dbReference type="InterPro" id="IPR036770">
    <property type="entry name" value="Ankyrin_rpt-contain_sf"/>
</dbReference>
<feature type="repeat" description="ANK" evidence="6">
    <location>
        <begin position="63"/>
        <end position="95"/>
    </location>
</feature>
<dbReference type="InterPro" id="IPR000719">
    <property type="entry name" value="Prot_kinase_dom"/>
</dbReference>
<dbReference type="PROSITE" id="PS50297">
    <property type="entry name" value="ANK_REP_REGION"/>
    <property type="match status" value="10"/>
</dbReference>
<comment type="caution">
    <text evidence="9">The sequence shown here is derived from an EMBL/GenBank/DDBJ whole genome shotgun (WGS) entry which is preliminary data.</text>
</comment>
<keyword evidence="1" id="KW-0418">Kinase</keyword>
<evidence type="ECO:0000256" key="3">
    <source>
        <dbReference type="ARBA" id="ARBA00022741"/>
    </source>
</evidence>
<feature type="repeat" description="ANK" evidence="6">
    <location>
        <begin position="1"/>
        <end position="28"/>
    </location>
</feature>
<sequence>MHHAAESGHLPFLEALITVGADVNKSDDNRYTALHLASRSGYLPVVEALIAVGADVNQADCAFGRTPMHSSAEDGHLPVVMALIAAGADINQEDIDGQRPIHLAAKNGHFPVVRALITAGADVNQADNDGQTPMYRAAWNGHRPVVEALIAVGADMNLSDNDGQTPMYMAADDGHLPVVEALIAAGADVNKVSVDGWTVVYLAAANGDLLVVEALIAAGANVNQPNKRGWTPIHAAAKQGNKPVVMALITAGADVNQVNEYGWTPTYLAAKNGHQLVVNALIAAGSDINIQGHTSVGGNENGQPPSSACNKAVVTTDISFLTSQTRELFRATIVGDSTSAEKLLVKGANPNVTNATGNTPLHVAVQCEQPKVLELLLRTIGVDFTARNKAGDTPLVFAIKKSHRRLAQQIYAASTQPSREVLSAAIEIDRMKLLGQGSFGVVYAGIFENQPVAVKTVVNASRVLGLKLEIEAMQKCKSPYLLQLLAVSGQNTPSPQLVLEYMDGGDLRIYLDKKRDGIAVAIEYSALEVAWVIANALADLHRNNLLHRDLKSNNVLLSSIQYIKVADLGTVREYASLMTAAMGAYFWRAPEVLADKGSYDYAADIYSFGVILTELSTLQAPYADLSLTYWAILNGVHNGTLRPTINVTSPAWLRELAAACMAHDPAQRPDVLHIIKRLALERRSETLLSTMMDCLQCMAPHSLIENECPSCGKQTPKPTMKVQRLRRRVAVAKELGVKTALKCGWCDAACGIERSCCSKCSRRFDEGQKLHKLVDIMKNAMVEAFAS</sequence>
<dbReference type="PROSITE" id="PS00108">
    <property type="entry name" value="PROTEIN_KINASE_ST"/>
    <property type="match status" value="1"/>
</dbReference>
<feature type="repeat" description="ANK" evidence="6">
    <location>
        <begin position="29"/>
        <end position="61"/>
    </location>
</feature>
<dbReference type="EMBL" id="JNBR01002841">
    <property type="protein sequence ID" value="OQR81048.1"/>
    <property type="molecule type" value="Genomic_DNA"/>
</dbReference>
<evidence type="ECO:0000256" key="7">
    <source>
        <dbReference type="PROSITE-ProRule" id="PRU10141"/>
    </source>
</evidence>
<keyword evidence="1" id="KW-0808">Transferase</keyword>
<reference evidence="9 10" key="1">
    <citation type="journal article" date="2014" name="Genome Biol. Evol.">
        <title>The secreted proteins of Achlya hypogyna and Thraustotheca clavata identify the ancestral oomycete secretome and reveal gene acquisitions by horizontal gene transfer.</title>
        <authorList>
            <person name="Misner I."/>
            <person name="Blouin N."/>
            <person name="Leonard G."/>
            <person name="Richards T.A."/>
            <person name="Lane C.E."/>
        </authorList>
    </citation>
    <scope>NUCLEOTIDE SEQUENCE [LARGE SCALE GENOMIC DNA]</scope>
    <source>
        <strain evidence="9 10">ATCC 48635</strain>
    </source>
</reference>
<name>A0A1V9Y5V1_ACHHY</name>
<keyword evidence="10" id="KW-1185">Reference proteome</keyword>
<dbReference type="InterPro" id="IPR002110">
    <property type="entry name" value="Ankyrin_rpt"/>
</dbReference>
<protein>
    <submittedName>
        <fullName evidence="9">Ankyrin repeat domain-containing protein 50-like</fullName>
    </submittedName>
</protein>
<dbReference type="SMART" id="SM00220">
    <property type="entry name" value="S_TKc"/>
    <property type="match status" value="1"/>
</dbReference>
<dbReference type="Proteomes" id="UP000243579">
    <property type="component" value="Unassembled WGS sequence"/>
</dbReference>
<keyword evidence="2" id="KW-0677">Repeat</keyword>
<dbReference type="PRINTS" id="PR01415">
    <property type="entry name" value="ANKYRIN"/>
</dbReference>
<dbReference type="InterPro" id="IPR011009">
    <property type="entry name" value="Kinase-like_dom_sf"/>
</dbReference>
<dbReference type="Pfam" id="PF13637">
    <property type="entry name" value="Ank_4"/>
    <property type="match status" value="1"/>
</dbReference>
<dbReference type="PROSITE" id="PS00107">
    <property type="entry name" value="PROTEIN_KINASE_ATP"/>
    <property type="match status" value="1"/>
</dbReference>
<feature type="repeat" description="ANK" evidence="6">
    <location>
        <begin position="129"/>
        <end position="161"/>
    </location>
</feature>
<dbReference type="InterPro" id="IPR008271">
    <property type="entry name" value="Ser/Thr_kinase_AS"/>
</dbReference>
<evidence type="ECO:0000313" key="10">
    <source>
        <dbReference type="Proteomes" id="UP000243579"/>
    </source>
</evidence>
<dbReference type="PROSITE" id="PS50011">
    <property type="entry name" value="PROTEIN_KINASE_DOM"/>
    <property type="match status" value="1"/>
</dbReference>